<sequence length="67" mass="7390">MAVHCETNNVVEHEDGGACPHPVSLETIELIEHALAAMLRSLRPRDGDRAPGEAGAIEYDSWLRLLR</sequence>
<name>A0A7X6I4Z3_9BURK</name>
<keyword evidence="2" id="KW-1185">Reference proteome</keyword>
<evidence type="ECO:0000313" key="2">
    <source>
        <dbReference type="Proteomes" id="UP000521868"/>
    </source>
</evidence>
<dbReference type="Proteomes" id="UP000521868">
    <property type="component" value="Unassembled WGS sequence"/>
</dbReference>
<organism evidence="1 2">
    <name type="scientific">Ramlibacter lithotrophicus</name>
    <dbReference type="NCBI Taxonomy" id="2606681"/>
    <lineage>
        <taxon>Bacteria</taxon>
        <taxon>Pseudomonadati</taxon>
        <taxon>Pseudomonadota</taxon>
        <taxon>Betaproteobacteria</taxon>
        <taxon>Burkholderiales</taxon>
        <taxon>Comamonadaceae</taxon>
        <taxon>Ramlibacter</taxon>
    </lineage>
</organism>
<proteinExistence type="predicted"/>
<comment type="caution">
    <text evidence="1">The sequence shown here is derived from an EMBL/GenBank/DDBJ whole genome shotgun (WGS) entry which is preliminary data.</text>
</comment>
<gene>
    <name evidence="1" type="ORF">RAMLITH_02320</name>
</gene>
<dbReference type="EMBL" id="VTOX01000001">
    <property type="protein sequence ID" value="NKE64645.1"/>
    <property type="molecule type" value="Genomic_DNA"/>
</dbReference>
<protein>
    <submittedName>
        <fullName evidence="1">Uncharacterized protein</fullName>
    </submittedName>
</protein>
<evidence type="ECO:0000313" key="1">
    <source>
        <dbReference type="EMBL" id="NKE64645.1"/>
    </source>
</evidence>
<reference evidence="1 2" key="1">
    <citation type="journal article" date="2020" name="Nature">
        <title>Bacterial chemolithoautotrophy via manganese oxidation.</title>
        <authorList>
            <person name="Yu H."/>
            <person name="Leadbetter J.R."/>
        </authorList>
    </citation>
    <scope>NUCLEOTIDE SEQUENCE [LARGE SCALE GENOMIC DNA]</scope>
    <source>
        <strain evidence="1 2">RBP-1</strain>
    </source>
</reference>
<dbReference type="AlphaFoldDB" id="A0A7X6I4Z3"/>
<dbReference type="RefSeq" id="WP_168105717.1">
    <property type="nucleotide sequence ID" value="NZ_VTOX01000001.1"/>
</dbReference>
<accession>A0A7X6I4Z3</accession>